<gene>
    <name evidence="9" type="ORF">CLV63_105260</name>
</gene>
<keyword evidence="3 7" id="KW-1133">Transmembrane helix</keyword>
<dbReference type="EMBL" id="PYGA01000005">
    <property type="protein sequence ID" value="PSK98586.1"/>
    <property type="molecule type" value="Genomic_DNA"/>
</dbReference>
<proteinExistence type="predicted"/>
<feature type="transmembrane region" description="Helical" evidence="7">
    <location>
        <begin position="185"/>
        <end position="201"/>
    </location>
</feature>
<keyword evidence="10" id="KW-1185">Reference proteome</keyword>
<dbReference type="Proteomes" id="UP000240542">
    <property type="component" value="Unassembled WGS sequence"/>
</dbReference>
<dbReference type="PANTHER" id="PTHR43229:SF2">
    <property type="entry name" value="NODULATION PROTEIN J"/>
    <property type="match status" value="1"/>
</dbReference>
<keyword evidence="5" id="KW-0046">Antibiotic resistance</keyword>
<dbReference type="InterPro" id="IPR013525">
    <property type="entry name" value="ABC2_TM"/>
</dbReference>
<dbReference type="GO" id="GO:0043190">
    <property type="term" value="C:ATP-binding cassette (ABC) transporter complex"/>
    <property type="evidence" value="ECO:0007669"/>
    <property type="project" value="InterPro"/>
</dbReference>
<name>A0A2P8DMZ5_9ACTN</name>
<dbReference type="OrthoDB" id="3399482at2"/>
<organism evidence="9 10">
    <name type="scientific">Murinocardiopsis flavida</name>
    <dbReference type="NCBI Taxonomy" id="645275"/>
    <lineage>
        <taxon>Bacteria</taxon>
        <taxon>Bacillati</taxon>
        <taxon>Actinomycetota</taxon>
        <taxon>Actinomycetes</taxon>
        <taxon>Streptosporangiales</taxon>
        <taxon>Nocardiopsidaceae</taxon>
        <taxon>Murinocardiopsis</taxon>
    </lineage>
</organism>
<dbReference type="PIRSF" id="PIRSF006648">
    <property type="entry name" value="DrrB"/>
    <property type="match status" value="1"/>
</dbReference>
<evidence type="ECO:0000256" key="3">
    <source>
        <dbReference type="ARBA" id="ARBA00022989"/>
    </source>
</evidence>
<evidence type="ECO:0000313" key="9">
    <source>
        <dbReference type="EMBL" id="PSK98586.1"/>
    </source>
</evidence>
<feature type="transmembrane region" description="Helical" evidence="7">
    <location>
        <begin position="74"/>
        <end position="99"/>
    </location>
</feature>
<feature type="compositionally biased region" description="Low complexity" evidence="6">
    <location>
        <begin position="1"/>
        <end position="17"/>
    </location>
</feature>
<keyword evidence="4 7" id="KW-0472">Membrane</keyword>
<evidence type="ECO:0000259" key="8">
    <source>
        <dbReference type="Pfam" id="PF12698"/>
    </source>
</evidence>
<evidence type="ECO:0000256" key="7">
    <source>
        <dbReference type="SAM" id="Phobius"/>
    </source>
</evidence>
<keyword evidence="2 7" id="KW-0812">Transmembrane</keyword>
<feature type="transmembrane region" description="Helical" evidence="7">
    <location>
        <begin position="119"/>
        <end position="144"/>
    </location>
</feature>
<accession>A0A2P8DMZ5</accession>
<dbReference type="Pfam" id="PF12698">
    <property type="entry name" value="ABC2_membrane_3"/>
    <property type="match status" value="1"/>
</dbReference>
<dbReference type="InterPro" id="IPR051784">
    <property type="entry name" value="Nod_factor_ABC_transporter"/>
</dbReference>
<protein>
    <submittedName>
        <fullName evidence="9">ABC-2 type transport system permease protein</fullName>
    </submittedName>
</protein>
<comment type="subcellular location">
    <subcellularLocation>
        <location evidence="1">Membrane</location>
        <topology evidence="1">Multi-pass membrane protein</topology>
    </subcellularLocation>
</comment>
<reference evidence="9 10" key="1">
    <citation type="submission" date="2018-03" db="EMBL/GenBank/DDBJ databases">
        <title>Genomic Encyclopedia of Archaeal and Bacterial Type Strains, Phase II (KMG-II): from individual species to whole genera.</title>
        <authorList>
            <person name="Goeker M."/>
        </authorList>
    </citation>
    <scope>NUCLEOTIDE SEQUENCE [LARGE SCALE GENOMIC DNA]</scope>
    <source>
        <strain evidence="9 10">DSM 45312</strain>
    </source>
</reference>
<evidence type="ECO:0000313" key="10">
    <source>
        <dbReference type="Proteomes" id="UP000240542"/>
    </source>
</evidence>
<dbReference type="PANTHER" id="PTHR43229">
    <property type="entry name" value="NODULATION PROTEIN J"/>
    <property type="match status" value="1"/>
</dbReference>
<feature type="region of interest" description="Disordered" evidence="6">
    <location>
        <begin position="1"/>
        <end position="23"/>
    </location>
</feature>
<comment type="caution">
    <text evidence="9">The sequence shown here is derived from an EMBL/GenBank/DDBJ whole genome shotgun (WGS) entry which is preliminary data.</text>
</comment>
<dbReference type="AlphaFoldDB" id="A0A2P8DMZ5"/>
<dbReference type="GO" id="GO:0140359">
    <property type="term" value="F:ABC-type transporter activity"/>
    <property type="evidence" value="ECO:0007669"/>
    <property type="project" value="InterPro"/>
</dbReference>
<dbReference type="GO" id="GO:0046677">
    <property type="term" value="P:response to antibiotic"/>
    <property type="evidence" value="ECO:0007669"/>
    <property type="project" value="UniProtKB-KW"/>
</dbReference>
<feature type="transmembrane region" description="Helical" evidence="7">
    <location>
        <begin position="156"/>
        <end position="179"/>
    </location>
</feature>
<feature type="transmembrane region" description="Helical" evidence="7">
    <location>
        <begin position="254"/>
        <end position="278"/>
    </location>
</feature>
<feature type="domain" description="ABC-2 type transporter transmembrane" evidence="8">
    <location>
        <begin position="68"/>
        <end position="274"/>
    </location>
</feature>
<evidence type="ECO:0000256" key="4">
    <source>
        <dbReference type="ARBA" id="ARBA00023136"/>
    </source>
</evidence>
<dbReference type="RefSeq" id="WP_106582646.1">
    <property type="nucleotide sequence ID" value="NZ_PYGA01000005.1"/>
</dbReference>
<evidence type="ECO:0000256" key="6">
    <source>
        <dbReference type="SAM" id="MobiDB-lite"/>
    </source>
</evidence>
<sequence>MASTTSTTSTAAAPSAPGRRRPPGRAAQILRLTRTEFTLVYRYRTALFFIAFPLLFTATGFAQQGRELTQGMDAGAYFICGAMVLAPLFIGLVHVSNVYTARRESLVLKRFRVSGVPPATLFGATLLSVLLLVLLLTAISAGALAFRFDLVPADPLLVVLPILLTTATMVFLGLALTAVTRSAEGAQMISMVPFFLLYASSGQMLPMDMLPDAVARVSTLLPAAPATAAVQSGYFGRDLFGGVDGPAASGLELWTAAAPSLGVMLVWLAVSVVLLRYFRWDPRQAK</sequence>
<feature type="transmembrane region" description="Helical" evidence="7">
    <location>
        <begin position="41"/>
        <end position="62"/>
    </location>
</feature>
<dbReference type="InterPro" id="IPR000412">
    <property type="entry name" value="ABC_2_transport"/>
</dbReference>
<evidence type="ECO:0000256" key="5">
    <source>
        <dbReference type="ARBA" id="ARBA00023251"/>
    </source>
</evidence>
<evidence type="ECO:0000256" key="1">
    <source>
        <dbReference type="ARBA" id="ARBA00004141"/>
    </source>
</evidence>
<evidence type="ECO:0000256" key="2">
    <source>
        <dbReference type="ARBA" id="ARBA00022692"/>
    </source>
</evidence>